<dbReference type="InterPro" id="IPR050275">
    <property type="entry name" value="PGM_Phosphatase"/>
</dbReference>
<protein>
    <submittedName>
        <fullName evidence="1">Histidine phosphatase family protein</fullName>
    </submittedName>
</protein>
<dbReference type="SMART" id="SM00855">
    <property type="entry name" value="PGAM"/>
    <property type="match status" value="1"/>
</dbReference>
<dbReference type="RefSeq" id="WP_322421642.1">
    <property type="nucleotide sequence ID" value="NZ_JAXQNN010000003.1"/>
</dbReference>
<sequence length="193" mass="22215">MEIVFVRHAQGEHTLQLPESLQLQNPALTDEGILQAARLPTEIPLTERDIIVTSPVRRTMQTASVWSQSIDCRKIVSPLVSPRMFPQKPDGQTLPCDRILNKDVINKEFPNFVLENDLHEKLWISGINTLPEQAFHLVAQSFLKWCKRQNAERICVVSHDGTITSYRQLIKNEKLTREDFLKDAGWVREIVHL</sequence>
<dbReference type="CDD" id="cd07067">
    <property type="entry name" value="HP_PGM_like"/>
    <property type="match status" value="1"/>
</dbReference>
<reference evidence="1 2" key="1">
    <citation type="submission" date="2023-12" db="EMBL/GenBank/DDBJ databases">
        <title>Jeotgalibacillus haloalkaliphilus sp. nov., a novel salt-tolerant bacteria, isolated from the estuary of the Fenhe River into the Yellow River.</title>
        <authorList>
            <person name="Li Y."/>
        </authorList>
    </citation>
    <scope>NUCLEOTIDE SEQUENCE [LARGE SCALE GENOMIC DNA]</scope>
    <source>
        <strain evidence="1 2">HH7-29</strain>
    </source>
</reference>
<dbReference type="EMBL" id="JAXQNN010000003">
    <property type="protein sequence ID" value="MDZ5712661.1"/>
    <property type="molecule type" value="Genomic_DNA"/>
</dbReference>
<dbReference type="SUPFAM" id="SSF53254">
    <property type="entry name" value="Phosphoglycerate mutase-like"/>
    <property type="match status" value="1"/>
</dbReference>
<evidence type="ECO:0000313" key="2">
    <source>
        <dbReference type="Proteomes" id="UP001292084"/>
    </source>
</evidence>
<dbReference type="Gene3D" id="3.40.50.1240">
    <property type="entry name" value="Phosphoglycerate mutase-like"/>
    <property type="match status" value="1"/>
</dbReference>
<organism evidence="1 2">
    <name type="scientific">Jeotgalibacillus haloalkalitolerans</name>
    <dbReference type="NCBI Taxonomy" id="3104292"/>
    <lineage>
        <taxon>Bacteria</taxon>
        <taxon>Bacillati</taxon>
        <taxon>Bacillota</taxon>
        <taxon>Bacilli</taxon>
        <taxon>Bacillales</taxon>
        <taxon>Caryophanaceae</taxon>
        <taxon>Jeotgalibacillus</taxon>
    </lineage>
</organism>
<dbReference type="PANTHER" id="PTHR48100">
    <property type="entry name" value="BROAD-SPECIFICITY PHOSPHATASE YOR283W-RELATED"/>
    <property type="match status" value="1"/>
</dbReference>
<dbReference type="PANTHER" id="PTHR48100:SF1">
    <property type="entry name" value="HISTIDINE PHOSPHATASE FAMILY PROTEIN-RELATED"/>
    <property type="match status" value="1"/>
</dbReference>
<evidence type="ECO:0000313" key="1">
    <source>
        <dbReference type="EMBL" id="MDZ5712661.1"/>
    </source>
</evidence>
<accession>A0ABU5KNX8</accession>
<dbReference type="Proteomes" id="UP001292084">
    <property type="component" value="Unassembled WGS sequence"/>
</dbReference>
<dbReference type="InterPro" id="IPR013078">
    <property type="entry name" value="His_Pase_superF_clade-1"/>
</dbReference>
<keyword evidence="2" id="KW-1185">Reference proteome</keyword>
<gene>
    <name evidence="1" type="ORF">UFB30_10530</name>
</gene>
<comment type="caution">
    <text evidence="1">The sequence shown here is derived from an EMBL/GenBank/DDBJ whole genome shotgun (WGS) entry which is preliminary data.</text>
</comment>
<proteinExistence type="predicted"/>
<name>A0ABU5KNX8_9BACL</name>
<dbReference type="Pfam" id="PF00300">
    <property type="entry name" value="His_Phos_1"/>
    <property type="match status" value="1"/>
</dbReference>
<dbReference type="InterPro" id="IPR029033">
    <property type="entry name" value="His_PPase_superfam"/>
</dbReference>